<organism evidence="1 2">
    <name type="scientific">Glomus cerebriforme</name>
    <dbReference type="NCBI Taxonomy" id="658196"/>
    <lineage>
        <taxon>Eukaryota</taxon>
        <taxon>Fungi</taxon>
        <taxon>Fungi incertae sedis</taxon>
        <taxon>Mucoromycota</taxon>
        <taxon>Glomeromycotina</taxon>
        <taxon>Glomeromycetes</taxon>
        <taxon>Glomerales</taxon>
        <taxon>Glomeraceae</taxon>
        <taxon>Glomus</taxon>
    </lineage>
</organism>
<sequence length="135" mass="15879">MYNTKLIDLLEGSLHSTKDYLKAIQLVISIPEMFAYLENHILITPMDYPEQKNIRCAIVYRMINEEQSDISPQILNIIRFISPLHVSLNSRETIFLINYNFFEIMYYLIFGSDKILAKKPKLYQINLLLELAFKG</sequence>
<comment type="caution">
    <text evidence="1">The sequence shown here is derived from an EMBL/GenBank/DDBJ whole genome shotgun (WGS) entry which is preliminary data.</text>
</comment>
<gene>
    <name evidence="1" type="ORF">C1645_815412</name>
</gene>
<evidence type="ECO:0000313" key="2">
    <source>
        <dbReference type="Proteomes" id="UP000265703"/>
    </source>
</evidence>
<protein>
    <submittedName>
        <fullName evidence="1">Uncharacterized protein</fullName>
    </submittedName>
</protein>
<name>A0A397TNE0_9GLOM</name>
<reference evidence="1 2" key="1">
    <citation type="submission" date="2018-06" db="EMBL/GenBank/DDBJ databases">
        <title>Comparative genomics reveals the genomic features of Rhizophagus irregularis, R. cerebriforme, R. diaphanum and Gigaspora rosea, and their symbiotic lifestyle signature.</title>
        <authorList>
            <person name="Morin E."/>
            <person name="San Clemente H."/>
            <person name="Chen E.C.H."/>
            <person name="De La Providencia I."/>
            <person name="Hainaut M."/>
            <person name="Kuo A."/>
            <person name="Kohler A."/>
            <person name="Murat C."/>
            <person name="Tang N."/>
            <person name="Roy S."/>
            <person name="Loubradou J."/>
            <person name="Henrissat B."/>
            <person name="Grigoriev I.V."/>
            <person name="Corradi N."/>
            <person name="Roux C."/>
            <person name="Martin F.M."/>
        </authorList>
    </citation>
    <scope>NUCLEOTIDE SEQUENCE [LARGE SCALE GENOMIC DNA]</scope>
    <source>
        <strain evidence="1 2">DAOM 227022</strain>
    </source>
</reference>
<proteinExistence type="predicted"/>
<accession>A0A397TNE0</accession>
<dbReference type="AlphaFoldDB" id="A0A397TNE0"/>
<dbReference type="STRING" id="658196.A0A397TNE0"/>
<evidence type="ECO:0000313" key="1">
    <source>
        <dbReference type="EMBL" id="RIA96394.1"/>
    </source>
</evidence>
<keyword evidence="2" id="KW-1185">Reference proteome</keyword>
<dbReference type="Proteomes" id="UP000265703">
    <property type="component" value="Unassembled WGS sequence"/>
</dbReference>
<dbReference type="OrthoDB" id="2447332at2759"/>
<dbReference type="EMBL" id="QKYT01000045">
    <property type="protein sequence ID" value="RIA96394.1"/>
    <property type="molecule type" value="Genomic_DNA"/>
</dbReference>